<accession>A0ABV1YA48</accession>
<organism evidence="1 2">
    <name type="scientific">Mesorhizobium opportunistum</name>
    <dbReference type="NCBI Taxonomy" id="593909"/>
    <lineage>
        <taxon>Bacteria</taxon>
        <taxon>Pseudomonadati</taxon>
        <taxon>Pseudomonadota</taxon>
        <taxon>Alphaproteobacteria</taxon>
        <taxon>Hyphomicrobiales</taxon>
        <taxon>Phyllobacteriaceae</taxon>
        <taxon>Mesorhizobium</taxon>
    </lineage>
</organism>
<name>A0ABV1YA48_9HYPH</name>
<proteinExistence type="predicted"/>
<dbReference type="Proteomes" id="UP001464387">
    <property type="component" value="Unassembled WGS sequence"/>
</dbReference>
<gene>
    <name evidence="1" type="ORF">NKI33_03515</name>
</gene>
<sequence>MLVNASAHPLMYGHHRRIEAFSLWVRRGQYPMIDEQDVEQLRTAARAKVVTEARNAKLLDAAFAIISHNSSHQRFGPLGEGPLPIDLRVLRDRFSEVQIDDARRRARALFQDAFQAGEDALAQRFSHPEIVDKLRQRHPGFSDKCYQDTVRQGCFLAR</sequence>
<dbReference type="EMBL" id="JAMYPJ010000003">
    <property type="protein sequence ID" value="MER8932036.1"/>
    <property type="molecule type" value="Genomic_DNA"/>
</dbReference>
<reference evidence="1 2" key="1">
    <citation type="journal article" date="2024" name="Proc. Natl. Acad. Sci. U.S.A.">
        <title>The evolutionary genomics of adaptation to stress in wild rhizobium bacteria.</title>
        <authorList>
            <person name="Kehlet-Delgado H."/>
            <person name="Montoya A.P."/>
            <person name="Jensen K.T."/>
            <person name="Wendlandt C.E."/>
            <person name="Dexheimer C."/>
            <person name="Roberts M."/>
            <person name="Torres Martinez L."/>
            <person name="Friesen M.L."/>
            <person name="Griffitts J.S."/>
            <person name="Porter S.S."/>
        </authorList>
    </citation>
    <scope>NUCLEOTIDE SEQUENCE [LARGE SCALE GENOMIC DNA]</scope>
    <source>
        <strain evidence="1 2">M0729</strain>
    </source>
</reference>
<comment type="caution">
    <text evidence="1">The sequence shown here is derived from an EMBL/GenBank/DDBJ whole genome shotgun (WGS) entry which is preliminary data.</text>
</comment>
<evidence type="ECO:0000313" key="1">
    <source>
        <dbReference type="EMBL" id="MER8932036.1"/>
    </source>
</evidence>
<keyword evidence="2" id="KW-1185">Reference proteome</keyword>
<protein>
    <submittedName>
        <fullName evidence="1">Uncharacterized protein</fullName>
    </submittedName>
</protein>
<dbReference type="RefSeq" id="WP_287270507.1">
    <property type="nucleotide sequence ID" value="NZ_JAMYMY010000002.1"/>
</dbReference>
<evidence type="ECO:0000313" key="2">
    <source>
        <dbReference type="Proteomes" id="UP001464387"/>
    </source>
</evidence>